<dbReference type="STRING" id="765911.Thivi_0120"/>
<keyword evidence="1" id="KW-0472">Membrane</keyword>
<dbReference type="eggNOG" id="ENOG5033YYE">
    <property type="taxonomic scope" value="Bacteria"/>
</dbReference>
<evidence type="ECO:0000256" key="1">
    <source>
        <dbReference type="SAM" id="Phobius"/>
    </source>
</evidence>
<evidence type="ECO:0000313" key="2">
    <source>
        <dbReference type="EMBL" id="AFL72197.1"/>
    </source>
</evidence>
<reference evidence="2 3" key="1">
    <citation type="submission" date="2012-06" db="EMBL/GenBank/DDBJ databases">
        <title>Complete sequence of Thiocystis violascens DSM 198.</title>
        <authorList>
            <consortium name="US DOE Joint Genome Institute"/>
            <person name="Lucas S."/>
            <person name="Han J."/>
            <person name="Lapidus A."/>
            <person name="Cheng J.-F."/>
            <person name="Goodwin L."/>
            <person name="Pitluck S."/>
            <person name="Peters L."/>
            <person name="Ovchinnikova G."/>
            <person name="Teshima H."/>
            <person name="Detter J.C."/>
            <person name="Han C."/>
            <person name="Tapia R."/>
            <person name="Land M."/>
            <person name="Hauser L."/>
            <person name="Kyrpides N."/>
            <person name="Ivanova N."/>
            <person name="Pagani I."/>
            <person name="Vogl K."/>
            <person name="Liu Z."/>
            <person name="Frigaard N.-U."/>
            <person name="Bryant D."/>
            <person name="Woyke T."/>
        </authorList>
    </citation>
    <scope>NUCLEOTIDE SEQUENCE [LARGE SCALE GENOMIC DNA]</scope>
    <source>
        <strain evidence="3">ATCC 17096 / DSM 198 / 6111</strain>
    </source>
</reference>
<organism evidence="2 3">
    <name type="scientific">Thiocystis violascens (strain ATCC 17096 / DSM 198 / 6111)</name>
    <name type="common">Chromatium violascens</name>
    <dbReference type="NCBI Taxonomy" id="765911"/>
    <lineage>
        <taxon>Bacteria</taxon>
        <taxon>Pseudomonadati</taxon>
        <taxon>Pseudomonadota</taxon>
        <taxon>Gammaproteobacteria</taxon>
        <taxon>Chromatiales</taxon>
        <taxon>Chromatiaceae</taxon>
        <taxon>Thiocystis</taxon>
    </lineage>
</organism>
<dbReference type="Proteomes" id="UP000006062">
    <property type="component" value="Chromosome"/>
</dbReference>
<keyword evidence="3" id="KW-1185">Reference proteome</keyword>
<dbReference type="HOGENOM" id="CLU_1502111_0_0_6"/>
<evidence type="ECO:0000313" key="3">
    <source>
        <dbReference type="Proteomes" id="UP000006062"/>
    </source>
</evidence>
<protein>
    <recommendedName>
        <fullName evidence="4">HAMP domain-containing protein</fullName>
    </recommendedName>
</protein>
<dbReference type="AlphaFoldDB" id="I3Y5C9"/>
<dbReference type="RefSeq" id="WP_014776706.1">
    <property type="nucleotide sequence ID" value="NC_018012.1"/>
</dbReference>
<keyword evidence="1" id="KW-1133">Transmembrane helix</keyword>
<name>I3Y5C9_THIV6</name>
<dbReference type="KEGG" id="tvi:Thivi_0120"/>
<sequence>MKSTYRRKYLVDSGYQLTQAGVVVAANLLVALLMAALLSWFYLLEWDGAIAYDHNRRIPIYILTLILIVMLSAMLLSLRRSRMVAGMLKKLHRILDDAGAGVLPEREVDFRRSDYFRELAAPLNRCLERLKALECAEDAALLAALRGVVARGESRGTPDAQLLDEIKTIVSRFDRPSEPALATPEAS</sequence>
<feature type="transmembrane region" description="Helical" evidence="1">
    <location>
        <begin position="58"/>
        <end position="78"/>
    </location>
</feature>
<evidence type="ECO:0008006" key="4">
    <source>
        <dbReference type="Google" id="ProtNLM"/>
    </source>
</evidence>
<dbReference type="EMBL" id="CP003154">
    <property type="protein sequence ID" value="AFL72197.1"/>
    <property type="molecule type" value="Genomic_DNA"/>
</dbReference>
<keyword evidence="1" id="KW-0812">Transmembrane</keyword>
<accession>I3Y5C9</accession>
<dbReference type="OrthoDB" id="5431364at2"/>
<proteinExistence type="predicted"/>
<feature type="transmembrane region" description="Helical" evidence="1">
    <location>
        <begin position="20"/>
        <end position="43"/>
    </location>
</feature>
<gene>
    <name evidence="2" type="ordered locus">Thivi_0120</name>
</gene>